<dbReference type="Proteomes" id="UP000821866">
    <property type="component" value="Chromosome 3"/>
</dbReference>
<evidence type="ECO:0000313" key="1">
    <source>
        <dbReference type="EMBL" id="KAH8029980.1"/>
    </source>
</evidence>
<reference evidence="1" key="2">
    <citation type="submission" date="2021-09" db="EMBL/GenBank/DDBJ databases">
        <authorList>
            <person name="Jia N."/>
            <person name="Wang J."/>
            <person name="Shi W."/>
            <person name="Du L."/>
            <person name="Sun Y."/>
            <person name="Zhan W."/>
            <person name="Jiang J."/>
            <person name="Wang Q."/>
            <person name="Zhang B."/>
            <person name="Ji P."/>
            <person name="Sakyi L.B."/>
            <person name="Cui X."/>
            <person name="Yuan T."/>
            <person name="Jiang B."/>
            <person name="Yang W."/>
            <person name="Lam T.T.-Y."/>
            <person name="Chang Q."/>
            <person name="Ding S."/>
            <person name="Wang X."/>
            <person name="Zhu J."/>
            <person name="Ruan X."/>
            <person name="Zhao L."/>
            <person name="Wei J."/>
            <person name="Que T."/>
            <person name="Du C."/>
            <person name="Cheng J."/>
            <person name="Dai P."/>
            <person name="Han X."/>
            <person name="Huang E."/>
            <person name="Gao Y."/>
            <person name="Liu J."/>
            <person name="Shao H."/>
            <person name="Ye R."/>
            <person name="Li L."/>
            <person name="Wei W."/>
            <person name="Wang X."/>
            <person name="Wang C."/>
            <person name="Huo Q."/>
            <person name="Li W."/>
            <person name="Guo W."/>
            <person name="Chen H."/>
            <person name="Chen S."/>
            <person name="Zhou L."/>
            <person name="Zhou L."/>
            <person name="Ni X."/>
            <person name="Tian J."/>
            <person name="Zhou Y."/>
            <person name="Sheng Y."/>
            <person name="Liu T."/>
            <person name="Pan Y."/>
            <person name="Xia L."/>
            <person name="Li J."/>
            <person name="Zhao F."/>
            <person name="Cao W."/>
        </authorList>
    </citation>
    <scope>NUCLEOTIDE SEQUENCE</scope>
    <source>
        <strain evidence="1">Rmic-2018</strain>
        <tissue evidence="1">Larvae</tissue>
    </source>
</reference>
<reference evidence="1" key="1">
    <citation type="journal article" date="2020" name="Cell">
        <title>Large-Scale Comparative Analyses of Tick Genomes Elucidate Their Genetic Diversity and Vector Capacities.</title>
        <authorList>
            <consortium name="Tick Genome and Microbiome Consortium (TIGMIC)"/>
            <person name="Jia N."/>
            <person name="Wang J."/>
            <person name="Shi W."/>
            <person name="Du L."/>
            <person name="Sun Y."/>
            <person name="Zhan W."/>
            <person name="Jiang J.F."/>
            <person name="Wang Q."/>
            <person name="Zhang B."/>
            <person name="Ji P."/>
            <person name="Bell-Sakyi L."/>
            <person name="Cui X.M."/>
            <person name="Yuan T.T."/>
            <person name="Jiang B.G."/>
            <person name="Yang W.F."/>
            <person name="Lam T.T."/>
            <person name="Chang Q.C."/>
            <person name="Ding S.J."/>
            <person name="Wang X.J."/>
            <person name="Zhu J.G."/>
            <person name="Ruan X.D."/>
            <person name="Zhao L."/>
            <person name="Wei J.T."/>
            <person name="Ye R.Z."/>
            <person name="Que T.C."/>
            <person name="Du C.H."/>
            <person name="Zhou Y.H."/>
            <person name="Cheng J.X."/>
            <person name="Dai P.F."/>
            <person name="Guo W.B."/>
            <person name="Han X.H."/>
            <person name="Huang E.J."/>
            <person name="Li L.F."/>
            <person name="Wei W."/>
            <person name="Gao Y.C."/>
            <person name="Liu J.Z."/>
            <person name="Shao H.Z."/>
            <person name="Wang X."/>
            <person name="Wang C.C."/>
            <person name="Yang T.C."/>
            <person name="Huo Q.B."/>
            <person name="Li W."/>
            <person name="Chen H.Y."/>
            <person name="Chen S.E."/>
            <person name="Zhou L.G."/>
            <person name="Ni X.B."/>
            <person name="Tian J.H."/>
            <person name="Sheng Y."/>
            <person name="Liu T."/>
            <person name="Pan Y.S."/>
            <person name="Xia L.Y."/>
            <person name="Li J."/>
            <person name="Zhao F."/>
            <person name="Cao W.C."/>
        </authorList>
    </citation>
    <scope>NUCLEOTIDE SEQUENCE</scope>
    <source>
        <strain evidence="1">Rmic-2018</strain>
    </source>
</reference>
<protein>
    <submittedName>
        <fullName evidence="1">Uncharacterized protein</fullName>
    </submittedName>
</protein>
<keyword evidence="2" id="KW-1185">Reference proteome</keyword>
<organism evidence="1 2">
    <name type="scientific">Rhipicephalus microplus</name>
    <name type="common">Cattle tick</name>
    <name type="synonym">Boophilus microplus</name>
    <dbReference type="NCBI Taxonomy" id="6941"/>
    <lineage>
        <taxon>Eukaryota</taxon>
        <taxon>Metazoa</taxon>
        <taxon>Ecdysozoa</taxon>
        <taxon>Arthropoda</taxon>
        <taxon>Chelicerata</taxon>
        <taxon>Arachnida</taxon>
        <taxon>Acari</taxon>
        <taxon>Parasitiformes</taxon>
        <taxon>Ixodida</taxon>
        <taxon>Ixodoidea</taxon>
        <taxon>Ixodidae</taxon>
        <taxon>Rhipicephalinae</taxon>
        <taxon>Rhipicephalus</taxon>
        <taxon>Boophilus</taxon>
    </lineage>
</organism>
<evidence type="ECO:0000313" key="2">
    <source>
        <dbReference type="Proteomes" id="UP000821866"/>
    </source>
</evidence>
<accession>A0A9J6E6M4</accession>
<comment type="caution">
    <text evidence="1">The sequence shown here is derived from an EMBL/GenBank/DDBJ whole genome shotgun (WGS) entry which is preliminary data.</text>
</comment>
<gene>
    <name evidence="1" type="ORF">HPB51_006186</name>
</gene>
<proteinExistence type="predicted"/>
<dbReference type="EMBL" id="JABSTU010000005">
    <property type="protein sequence ID" value="KAH8029980.1"/>
    <property type="molecule type" value="Genomic_DNA"/>
</dbReference>
<dbReference type="AlphaFoldDB" id="A0A9J6E6M4"/>
<name>A0A9J6E6M4_RHIMP</name>
<sequence>MGMMGGTHIRLVFVLAGGKSYLRLRLLLIPVSFEGKEQNLLNFVTWFEKVCAEEYGKYYSYNTTVGAEYTFDPQENRVLVFDSERGVKEKVCAALVNNSSLMLSLAAYDIDYDQDFEACPNLFIGRGAFRRVKALHFLKGYTPEIHDRVDPVEECIAKTYINVGNPCCPGL</sequence>